<dbReference type="AlphaFoldDB" id="A0A6J4N9Y0"/>
<dbReference type="InterPro" id="IPR036938">
    <property type="entry name" value="PAP2/HPO_sf"/>
</dbReference>
<evidence type="ECO:0008006" key="3">
    <source>
        <dbReference type="Google" id="ProtNLM"/>
    </source>
</evidence>
<dbReference type="GO" id="GO:0004601">
    <property type="term" value="F:peroxidase activity"/>
    <property type="evidence" value="ECO:0007669"/>
    <property type="project" value="InterPro"/>
</dbReference>
<feature type="region of interest" description="Disordered" evidence="1">
    <location>
        <begin position="224"/>
        <end position="259"/>
    </location>
</feature>
<dbReference type="InterPro" id="IPR016119">
    <property type="entry name" value="Br/Cl_peroxidase_C"/>
</dbReference>
<name>A0A6J4N9Y0_9BACT</name>
<feature type="region of interest" description="Disordered" evidence="1">
    <location>
        <begin position="335"/>
        <end position="380"/>
    </location>
</feature>
<dbReference type="SUPFAM" id="SSF48317">
    <property type="entry name" value="Acid phosphatase/Vanadium-dependent haloperoxidase"/>
    <property type="match status" value="1"/>
</dbReference>
<evidence type="ECO:0000313" key="2">
    <source>
        <dbReference type="EMBL" id="CAA9377016.1"/>
    </source>
</evidence>
<protein>
    <recommendedName>
        <fullName evidence="3">Phosphatidic acid phosphatase type 2/haloperoxidase domain-containing protein</fullName>
    </recommendedName>
</protein>
<reference evidence="2" key="1">
    <citation type="submission" date="2020-02" db="EMBL/GenBank/DDBJ databases">
        <authorList>
            <person name="Meier V. D."/>
        </authorList>
    </citation>
    <scope>NUCLEOTIDE SEQUENCE</scope>
    <source>
        <strain evidence="2">AVDCRST_MAG64</strain>
    </source>
</reference>
<dbReference type="Gene3D" id="1.10.606.10">
    <property type="entry name" value="Vanadium-containing Chloroperoxidase, domain 2"/>
    <property type="match status" value="1"/>
</dbReference>
<organism evidence="2">
    <name type="scientific">uncultured Phycisphaerae bacterium</name>
    <dbReference type="NCBI Taxonomy" id="904963"/>
    <lineage>
        <taxon>Bacteria</taxon>
        <taxon>Pseudomonadati</taxon>
        <taxon>Planctomycetota</taxon>
        <taxon>Phycisphaerae</taxon>
        <taxon>environmental samples</taxon>
    </lineage>
</organism>
<evidence type="ECO:0000256" key="1">
    <source>
        <dbReference type="SAM" id="MobiDB-lite"/>
    </source>
</evidence>
<gene>
    <name evidence="2" type="ORF">AVDCRST_MAG64-362</name>
</gene>
<proteinExistence type="predicted"/>
<dbReference type="EMBL" id="CADCUQ010000098">
    <property type="protein sequence ID" value="CAA9377016.1"/>
    <property type="molecule type" value="Genomic_DNA"/>
</dbReference>
<sequence length="380" mass="42572">MNPYNLPGEQVEPDASFWSRKAYLSTVTLDAIARKFDAYPYREDEEAIDLPFLEKLRDRRYDREFFRSTGSGLTPLSIYLSETTFTRRPPVGAVVSERPNFNPLIDNGAELATLFEAETPGLWHRHVLNVLLDLDRPLPPNAPPGTEPMKWREALSPPRQALYWNVLDTAIDSALAAVWHFKWLATAADPKVRDDIRFRRRPSEADLAPIVYDFKVERDKLGNIRRDTPRRPRPCPPDADPKGFPYPGTPRHPAYGSGHSTYSQAASSVMLHLFSDTQSFPPIFRDGWQALADNIGEARFWGGVHWRGDHSFGQDLGRAVAACVIEQLETSGVPTPNRVECAPPSTQDLEGRERKFGGPGVPGDKGQFRIDPNSAQGAQG</sequence>
<accession>A0A6J4N9Y0</accession>